<dbReference type="InterPro" id="IPR014922">
    <property type="entry name" value="YdhG-like"/>
</dbReference>
<dbReference type="RefSeq" id="WP_078756319.1">
    <property type="nucleotide sequence ID" value="NZ_FUWO01000015.1"/>
</dbReference>
<dbReference type="OrthoDB" id="5951444at2"/>
<name>A0A1T4N1B6_9LACT</name>
<dbReference type="Pfam" id="PF08818">
    <property type="entry name" value="DUF1801"/>
    <property type="match status" value="1"/>
</dbReference>
<dbReference type="Proteomes" id="UP000189941">
    <property type="component" value="Unassembled WGS sequence"/>
</dbReference>
<sequence>MAKFAPTGQTVAEVIESLPSDNKKADAYELLALYERVSGEDAVVWYPNIIGFGQYHYVYDSGHEGDATLLAFSPRKAKISLYLDQDFPEREELLEKLGKIKKAKGCVYVNKLADIDKSVLEELLGKSLAYTKEKYNIQ</sequence>
<keyword evidence="3" id="KW-1185">Reference proteome</keyword>
<organism evidence="2 3">
    <name type="scientific">Globicatella sulfidifaciens DSM 15739</name>
    <dbReference type="NCBI Taxonomy" id="1121925"/>
    <lineage>
        <taxon>Bacteria</taxon>
        <taxon>Bacillati</taxon>
        <taxon>Bacillota</taxon>
        <taxon>Bacilli</taxon>
        <taxon>Lactobacillales</taxon>
        <taxon>Aerococcaceae</taxon>
        <taxon>Globicatella</taxon>
    </lineage>
</organism>
<evidence type="ECO:0000313" key="3">
    <source>
        <dbReference type="Proteomes" id="UP000189941"/>
    </source>
</evidence>
<reference evidence="3" key="1">
    <citation type="submission" date="2017-02" db="EMBL/GenBank/DDBJ databases">
        <authorList>
            <person name="Varghese N."/>
            <person name="Submissions S."/>
        </authorList>
    </citation>
    <scope>NUCLEOTIDE SEQUENCE [LARGE SCALE GENOMIC DNA]</scope>
    <source>
        <strain evidence="3">DSM 15739</strain>
    </source>
</reference>
<protein>
    <recommendedName>
        <fullName evidence="1">YdhG-like domain-containing protein</fullName>
    </recommendedName>
</protein>
<evidence type="ECO:0000259" key="1">
    <source>
        <dbReference type="Pfam" id="PF08818"/>
    </source>
</evidence>
<feature type="domain" description="YdhG-like" evidence="1">
    <location>
        <begin position="23"/>
        <end position="126"/>
    </location>
</feature>
<dbReference type="EMBL" id="FUWO01000015">
    <property type="protein sequence ID" value="SJZ72896.1"/>
    <property type="molecule type" value="Genomic_DNA"/>
</dbReference>
<gene>
    <name evidence="2" type="ORF">SAMN02746011_01615</name>
</gene>
<dbReference type="AlphaFoldDB" id="A0A1T4N1B6"/>
<accession>A0A1T4N1B6</accession>
<evidence type="ECO:0000313" key="2">
    <source>
        <dbReference type="EMBL" id="SJZ72896.1"/>
    </source>
</evidence>
<dbReference type="STRING" id="1121925.SAMN02746011_01615"/>
<proteinExistence type="predicted"/>